<dbReference type="Gene3D" id="2.70.70.10">
    <property type="entry name" value="Glucose Permease (Domain IIA)"/>
    <property type="match status" value="1"/>
</dbReference>
<dbReference type="Gene3D" id="3.10.450.350">
    <property type="match status" value="2"/>
</dbReference>
<keyword evidence="4" id="KW-0479">Metal-binding</keyword>
<dbReference type="GO" id="GO:0006508">
    <property type="term" value="P:proteolysis"/>
    <property type="evidence" value="ECO:0007669"/>
    <property type="project" value="UniProtKB-KW"/>
</dbReference>
<dbReference type="InterPro" id="IPR016047">
    <property type="entry name" value="M23ase_b-sheet_dom"/>
</dbReference>
<dbReference type="Pfam" id="PF01551">
    <property type="entry name" value="Peptidase_M23"/>
    <property type="match status" value="1"/>
</dbReference>
<evidence type="ECO:0000256" key="2">
    <source>
        <dbReference type="ARBA" id="ARBA00004196"/>
    </source>
</evidence>
<dbReference type="PANTHER" id="PTHR21666">
    <property type="entry name" value="PEPTIDASE-RELATED"/>
    <property type="match status" value="1"/>
</dbReference>
<dbReference type="InterPro" id="IPR011055">
    <property type="entry name" value="Dup_hybrid_motif"/>
</dbReference>
<keyword evidence="5" id="KW-0378">Hydrolase</keyword>
<evidence type="ECO:0000256" key="7">
    <source>
        <dbReference type="ARBA" id="ARBA00023049"/>
    </source>
</evidence>
<proteinExistence type="predicted"/>
<dbReference type="GO" id="GO:0004222">
    <property type="term" value="F:metalloendopeptidase activity"/>
    <property type="evidence" value="ECO:0007669"/>
    <property type="project" value="TreeGrafter"/>
</dbReference>
<evidence type="ECO:0000256" key="5">
    <source>
        <dbReference type="ARBA" id="ARBA00022801"/>
    </source>
</evidence>
<evidence type="ECO:0000256" key="8">
    <source>
        <dbReference type="SAM" id="MobiDB-lite"/>
    </source>
</evidence>
<feature type="domain" description="Csd3-like second N-terminal" evidence="10">
    <location>
        <begin position="201"/>
        <end position="321"/>
    </location>
</feature>
<comment type="subcellular location">
    <subcellularLocation>
        <location evidence="2">Cell envelope</location>
    </subcellularLocation>
</comment>
<dbReference type="CDD" id="cd12797">
    <property type="entry name" value="M23_peptidase"/>
    <property type="match status" value="1"/>
</dbReference>
<dbReference type="PANTHER" id="PTHR21666:SF288">
    <property type="entry name" value="CELL DIVISION PROTEIN YTFB"/>
    <property type="match status" value="1"/>
</dbReference>
<name>E7C404_9GAMM</name>
<evidence type="ECO:0000256" key="3">
    <source>
        <dbReference type="ARBA" id="ARBA00022670"/>
    </source>
</evidence>
<evidence type="ECO:0000256" key="4">
    <source>
        <dbReference type="ARBA" id="ARBA00022723"/>
    </source>
</evidence>
<accession>E7C404</accession>
<feature type="domain" description="M23ase beta-sheet core" evidence="9">
    <location>
        <begin position="334"/>
        <end position="430"/>
    </location>
</feature>
<reference evidence="11" key="1">
    <citation type="submission" date="2010-01" db="EMBL/GenBank/DDBJ databases">
        <title>Genome fragments of uncultured bacteria from the North Pacific subtropical Gyre.</title>
        <authorList>
            <person name="Pham V.D."/>
            <person name="Delong E.F."/>
        </authorList>
    </citation>
    <scope>NUCLEOTIDE SEQUENCE</scope>
</reference>
<evidence type="ECO:0000313" key="11">
    <source>
        <dbReference type="EMBL" id="ADI22178.1"/>
    </source>
</evidence>
<dbReference type="EMBL" id="GU567977">
    <property type="protein sequence ID" value="ADI22178.1"/>
    <property type="molecule type" value="Genomic_DNA"/>
</dbReference>
<sequence>MKKHLPEDFVMPSFVSTPNNENSDPTTELLIDLTDQSIAGFSPSLSNSKNPDISNKSTLSNSSSTNFFGDTLATKTIGQFDLNYLLSPMAEPETTKATATENNFDKPIERWLNVNIRAGDSLTKIFKQLGLDTRIALEIARRSDAKILNMLRTGPYLQLLVRGKRLISLRYQPDLLSILSVDLQGETYRVNKIQRQFDVVERTATGIIQSSLLESGIAKGISQSLLFNFASIFQWQIDFNKDVRSGDQYTFIYEERYLEGRKFSSGPILAAELIVRGNMYRAIRHIGKNGANQYFTPEGESLQGLFLRSPMRIARITSPFSKKRYHPVLKKWRAHKGVDYAGRIGDPVMATADGIVTFAGRKHQYGKVVILQHGQKYSTLYAHLSNIAGKIQKNRTVAQGQVIGYVGKTGLTTGPHLHYEFQINGVHKDPHNVKLPRSFAIDRSLRPTFMKNSDFWSKRLNQLARR</sequence>
<keyword evidence="3" id="KW-0645">Protease</keyword>
<dbReference type="MEROPS" id="M23.009"/>
<protein>
    <submittedName>
        <fullName evidence="11">Membrane proteins related to metalloendopeptidases</fullName>
    </submittedName>
</protein>
<feature type="compositionally biased region" description="Polar residues" evidence="8">
    <location>
        <begin position="14"/>
        <end position="26"/>
    </location>
</feature>
<comment type="cofactor">
    <cofactor evidence="1">
        <name>Zn(2+)</name>
        <dbReference type="ChEBI" id="CHEBI:29105"/>
    </cofactor>
</comment>
<dbReference type="GO" id="GO:0046872">
    <property type="term" value="F:metal ion binding"/>
    <property type="evidence" value="ECO:0007669"/>
    <property type="project" value="UniProtKB-KW"/>
</dbReference>
<feature type="region of interest" description="Disordered" evidence="8">
    <location>
        <begin position="1"/>
        <end position="26"/>
    </location>
</feature>
<evidence type="ECO:0000259" key="9">
    <source>
        <dbReference type="Pfam" id="PF01551"/>
    </source>
</evidence>
<dbReference type="GO" id="GO:0030313">
    <property type="term" value="C:cell envelope"/>
    <property type="evidence" value="ECO:0007669"/>
    <property type="project" value="UniProtKB-SubCell"/>
</dbReference>
<dbReference type="Pfam" id="PF19425">
    <property type="entry name" value="Csd3_N2"/>
    <property type="match status" value="1"/>
</dbReference>
<dbReference type="InterPro" id="IPR050570">
    <property type="entry name" value="Cell_wall_metabolism_enzyme"/>
</dbReference>
<evidence type="ECO:0000256" key="1">
    <source>
        <dbReference type="ARBA" id="ARBA00001947"/>
    </source>
</evidence>
<evidence type="ECO:0000259" key="10">
    <source>
        <dbReference type="Pfam" id="PF19425"/>
    </source>
</evidence>
<dbReference type="InterPro" id="IPR045834">
    <property type="entry name" value="Csd3_N2"/>
</dbReference>
<evidence type="ECO:0000256" key="6">
    <source>
        <dbReference type="ARBA" id="ARBA00022833"/>
    </source>
</evidence>
<keyword evidence="6" id="KW-0862">Zinc</keyword>
<dbReference type="AlphaFoldDB" id="E7C404"/>
<dbReference type="SUPFAM" id="SSF51261">
    <property type="entry name" value="Duplicated hybrid motif"/>
    <property type="match status" value="1"/>
</dbReference>
<organism evidence="11">
    <name type="scientific">uncultured gamma proteobacterium HF0200_24F15</name>
    <dbReference type="NCBI Taxonomy" id="723570"/>
    <lineage>
        <taxon>Bacteria</taxon>
        <taxon>Pseudomonadati</taxon>
        <taxon>Pseudomonadota</taxon>
        <taxon>Gammaproteobacteria</taxon>
        <taxon>environmental samples</taxon>
    </lineage>
</organism>
<keyword evidence="7" id="KW-0482">Metalloprotease</keyword>